<gene>
    <name evidence="9" type="primary">secD</name>
    <name evidence="14" type="ORF">CDSE_0338</name>
</gene>
<name>M1LR91_9PROT</name>
<feature type="transmembrane region" description="Helical" evidence="9">
    <location>
        <begin position="504"/>
        <end position="524"/>
    </location>
</feature>
<dbReference type="KEGG" id="kde:CDSE_0338"/>
<dbReference type="Pfam" id="PF21760">
    <property type="entry name" value="SecD_1st"/>
    <property type="match status" value="1"/>
</dbReference>
<protein>
    <recommendedName>
        <fullName evidence="9">Protein translocase subunit SecD</fullName>
    </recommendedName>
</protein>
<evidence type="ECO:0000256" key="2">
    <source>
        <dbReference type="ARBA" id="ARBA00022448"/>
    </source>
</evidence>
<dbReference type="GO" id="GO:0065002">
    <property type="term" value="P:intracellular protein transmembrane transport"/>
    <property type="evidence" value="ECO:0007669"/>
    <property type="project" value="UniProtKB-UniRule"/>
</dbReference>
<dbReference type="FunFam" id="1.20.1640.10:FF:000004">
    <property type="entry name" value="Protein translocase subunit SecD"/>
    <property type="match status" value="1"/>
</dbReference>
<dbReference type="InterPro" id="IPR055344">
    <property type="entry name" value="SecD_SecF_C_bact"/>
</dbReference>
<dbReference type="eggNOG" id="COG0342">
    <property type="taxonomic scope" value="Bacteria"/>
</dbReference>
<dbReference type="Proteomes" id="UP000011547">
    <property type="component" value="Chromosome"/>
</dbReference>
<evidence type="ECO:0000259" key="10">
    <source>
        <dbReference type="Pfam" id="PF03176"/>
    </source>
</evidence>
<proteinExistence type="inferred from homology"/>
<evidence type="ECO:0000256" key="7">
    <source>
        <dbReference type="ARBA" id="ARBA00023010"/>
    </source>
</evidence>
<sequence>MNLYPTRENIFIIVVVLISILYSVQNLYGVSPSIQIISAQKHVLVNENILERVKNTLKKHNIPYKKASVEKKIPANIITIRLNNTDDQILANNIIEKTLNRNSQHKSYIVTPNITSNSPKWMRNMGMFSPKPMVLGLDLRGGVHLLIKVHMDEAILSRYDGLVMDIKTLLKHNGIKDVNVYRNAKSVYIETSQTKDINIIIKTISQSVNGIIINNEIKPNNKLECKFDSQTISEIKANALKQNLLTLHNRINGLGVSEPIIQQQGTDSIVVQLPGLQDITKAKEILGRTATLEFRLVDDSKISQSLISKGIIPIGTEYFYDSNKQKILVYSQPILNSSNIQNAQPGRDHNTGQASVNLILDNKGSKIFKDVTRDNINKRLAIILFENGKGEIVTAPVIRSQIPNGNIQITGSMNYQQATDISLLLRSGMLAAEMSVIEEKIIGPSLGLTNINKGLKSIAGGFIAIVIFMVIYYHLLGLFSAIGLALNILLIVACLSILQATITLPGIAAIALTVGISIDANVLINERIREELRSGSIPQKAINDGFKKAWNTILDSNLTALIVGMSLLTLGSGPIKGFAVVHCIGIISSIFTSVVFFKFLVKFFYGNKKT</sequence>
<keyword evidence="6 9" id="KW-1133">Transmembrane helix</keyword>
<dbReference type="GO" id="GO:0015450">
    <property type="term" value="F:protein-transporting ATPase activity"/>
    <property type="evidence" value="ECO:0007669"/>
    <property type="project" value="InterPro"/>
</dbReference>
<evidence type="ECO:0000256" key="1">
    <source>
        <dbReference type="ARBA" id="ARBA00004651"/>
    </source>
</evidence>
<evidence type="ECO:0000256" key="9">
    <source>
        <dbReference type="HAMAP-Rule" id="MF_01463"/>
    </source>
</evidence>
<comment type="caution">
    <text evidence="9">Lacks conserved residue(s) required for the propagation of feature annotation.</text>
</comment>
<evidence type="ECO:0000259" key="12">
    <source>
        <dbReference type="Pfam" id="PF21760"/>
    </source>
</evidence>
<feature type="transmembrane region" description="Helical" evidence="9">
    <location>
        <begin position="9"/>
        <end position="28"/>
    </location>
</feature>
<evidence type="ECO:0000259" key="11">
    <source>
        <dbReference type="Pfam" id="PF13721"/>
    </source>
</evidence>
<dbReference type="NCBIfam" id="TIGR01129">
    <property type="entry name" value="secD"/>
    <property type="match status" value="1"/>
</dbReference>
<dbReference type="PANTHER" id="PTHR30081">
    <property type="entry name" value="PROTEIN-EXPORT MEMBRANE PROTEIN SEC"/>
    <property type="match status" value="1"/>
</dbReference>
<comment type="subcellular location">
    <subcellularLocation>
        <location evidence="1 9">Cell membrane</location>
        <topology evidence="1 9">Multi-pass membrane protein</topology>
    </subcellularLocation>
</comment>
<dbReference type="InterPro" id="IPR004869">
    <property type="entry name" value="MMPL_dom"/>
</dbReference>
<dbReference type="Gene3D" id="1.20.1640.10">
    <property type="entry name" value="Multidrug efflux transporter AcrB transmembrane domain"/>
    <property type="match status" value="1"/>
</dbReference>
<dbReference type="SUPFAM" id="SSF82866">
    <property type="entry name" value="Multidrug efflux transporter AcrB transmembrane domain"/>
    <property type="match status" value="1"/>
</dbReference>
<evidence type="ECO:0000256" key="5">
    <source>
        <dbReference type="ARBA" id="ARBA00022927"/>
    </source>
</evidence>
<dbReference type="EMBL" id="CP003803">
    <property type="protein sequence ID" value="AGF46676.1"/>
    <property type="molecule type" value="Genomic_DNA"/>
</dbReference>
<dbReference type="NCBIfam" id="TIGR00916">
    <property type="entry name" value="2A0604s01"/>
    <property type="match status" value="1"/>
</dbReference>
<dbReference type="InterPro" id="IPR022813">
    <property type="entry name" value="SecD/SecF_arch_bac"/>
</dbReference>
<dbReference type="InterPro" id="IPR054384">
    <property type="entry name" value="SecDF_P1_head"/>
</dbReference>
<dbReference type="Pfam" id="PF22599">
    <property type="entry name" value="SecDF_P1_head"/>
    <property type="match status" value="1"/>
</dbReference>
<dbReference type="Gene3D" id="3.30.1360.200">
    <property type="match status" value="1"/>
</dbReference>
<feature type="domain" description="SecDF P1 head subdomain" evidence="13">
    <location>
        <begin position="319"/>
        <end position="432"/>
    </location>
</feature>
<dbReference type="GO" id="GO:0005886">
    <property type="term" value="C:plasma membrane"/>
    <property type="evidence" value="ECO:0007669"/>
    <property type="project" value="UniProtKB-SubCell"/>
</dbReference>
<evidence type="ECO:0000313" key="15">
    <source>
        <dbReference type="Proteomes" id="UP000011547"/>
    </source>
</evidence>
<feature type="transmembrane region" description="Helical" evidence="9">
    <location>
        <begin position="577"/>
        <end position="601"/>
    </location>
</feature>
<feature type="domain" description="SecD export protein N-terminal TM" evidence="11">
    <location>
        <begin position="1"/>
        <end position="102"/>
    </location>
</feature>
<accession>M1LR91</accession>
<dbReference type="STRING" id="1208919.CDSE_0338"/>
<dbReference type="GO" id="GO:0006605">
    <property type="term" value="P:protein targeting"/>
    <property type="evidence" value="ECO:0007669"/>
    <property type="project" value="UniProtKB-UniRule"/>
</dbReference>
<comment type="subunit">
    <text evidence="9">Forms a complex with SecF. Part of the essential Sec protein translocation apparatus which comprises SecA, SecYEG and auxiliary proteins SecDF-YajC and YidC.</text>
</comment>
<dbReference type="InterPro" id="IPR022646">
    <property type="entry name" value="SecD/SecF_CS"/>
</dbReference>
<dbReference type="InterPro" id="IPR027398">
    <property type="entry name" value="SecD-TM"/>
</dbReference>
<evidence type="ECO:0000259" key="13">
    <source>
        <dbReference type="Pfam" id="PF22599"/>
    </source>
</evidence>
<keyword evidence="5 9" id="KW-0653">Protein transport</keyword>
<evidence type="ECO:0000256" key="6">
    <source>
        <dbReference type="ARBA" id="ARBA00022989"/>
    </source>
</evidence>
<evidence type="ECO:0000256" key="8">
    <source>
        <dbReference type="ARBA" id="ARBA00023136"/>
    </source>
</evidence>
<keyword evidence="3 9" id="KW-1003">Cell membrane</keyword>
<evidence type="ECO:0000256" key="3">
    <source>
        <dbReference type="ARBA" id="ARBA00022475"/>
    </source>
</evidence>
<dbReference type="Pfam" id="PF13721">
    <property type="entry name" value="SecD-TM1"/>
    <property type="match status" value="1"/>
</dbReference>
<dbReference type="AlphaFoldDB" id="M1LR91"/>
<feature type="transmembrane region" description="Helical" evidence="9">
    <location>
        <begin position="549"/>
        <end position="571"/>
    </location>
</feature>
<dbReference type="InterPro" id="IPR005791">
    <property type="entry name" value="SecD"/>
</dbReference>
<keyword evidence="4 9" id="KW-0812">Transmembrane</keyword>
<feature type="domain" description="Protein translocase subunit SecDF P1" evidence="12">
    <location>
        <begin position="241"/>
        <end position="299"/>
    </location>
</feature>
<organism evidence="14 15">
    <name type="scientific">Candidatus Kinetoplastidibacterium desouzai TCC079E</name>
    <dbReference type="NCBI Taxonomy" id="1208919"/>
    <lineage>
        <taxon>Bacteria</taxon>
        <taxon>Pseudomonadati</taxon>
        <taxon>Pseudomonadota</taxon>
        <taxon>Betaproteobacteria</taxon>
        <taxon>Candidatus Kinetoplastidibacterium</taxon>
    </lineage>
</organism>
<feature type="domain" description="Membrane transport protein MMPL" evidence="10">
    <location>
        <begin position="481"/>
        <end position="594"/>
    </location>
</feature>
<dbReference type="HOGENOM" id="CLU_007894_4_3_4"/>
<keyword evidence="15" id="KW-1185">Reference proteome</keyword>
<dbReference type="PANTHER" id="PTHR30081:SF1">
    <property type="entry name" value="PROTEIN TRANSLOCASE SUBUNIT SECD"/>
    <property type="match status" value="1"/>
</dbReference>
<dbReference type="GO" id="GO:0043952">
    <property type="term" value="P:protein transport by the Sec complex"/>
    <property type="evidence" value="ECO:0007669"/>
    <property type="project" value="UniProtKB-UniRule"/>
</dbReference>
<dbReference type="HAMAP" id="MF_01463_B">
    <property type="entry name" value="SecD_B"/>
    <property type="match status" value="1"/>
</dbReference>
<keyword evidence="2 9" id="KW-0813">Transport</keyword>
<dbReference type="Gene3D" id="3.30.70.3400">
    <property type="match status" value="2"/>
</dbReference>
<dbReference type="RefSeq" id="WP_015396087.1">
    <property type="nucleotide sequence ID" value="NC_020294.1"/>
</dbReference>
<evidence type="ECO:0000313" key="14">
    <source>
        <dbReference type="EMBL" id="AGF46676.1"/>
    </source>
</evidence>
<dbReference type="Pfam" id="PF07549">
    <property type="entry name" value="Sec_GG"/>
    <property type="match status" value="1"/>
</dbReference>
<dbReference type="InterPro" id="IPR048631">
    <property type="entry name" value="SecD_1st"/>
</dbReference>
<comment type="similarity">
    <text evidence="9">Belongs to the SecD/SecF family. SecD subfamily.</text>
</comment>
<reference evidence="14 15" key="1">
    <citation type="journal article" date="2013" name="Genome Biol. Evol.">
        <title>Genome evolution and phylogenomic analysis of candidatus kinetoplastibacterium, the betaproteobacterial endosymbionts of strigomonas and angomonas.</title>
        <authorList>
            <person name="Alves J.M."/>
            <person name="Serrano M.G."/>
            <person name="Maia da Silva F."/>
            <person name="Voegtly L.J."/>
            <person name="Matveyev A.V."/>
            <person name="Teixeira M.M."/>
            <person name="Camargo E.P."/>
            <person name="Buck G.A."/>
        </authorList>
    </citation>
    <scope>NUCLEOTIDE SEQUENCE [LARGE SCALE GENOMIC DNA]</scope>
    <source>
        <strain evidence="14 15">TCC079E</strain>
    </source>
</reference>
<dbReference type="PATRIC" id="fig|1208919.3.peg.113"/>
<feature type="transmembrane region" description="Helical" evidence="9">
    <location>
        <begin position="454"/>
        <end position="473"/>
    </location>
</feature>
<evidence type="ECO:0000256" key="4">
    <source>
        <dbReference type="ARBA" id="ARBA00022692"/>
    </source>
</evidence>
<keyword evidence="7 9" id="KW-0811">Translocation</keyword>
<keyword evidence="8 9" id="KW-0472">Membrane</keyword>
<dbReference type="Pfam" id="PF03176">
    <property type="entry name" value="MMPL"/>
    <property type="match status" value="1"/>
</dbReference>
<comment type="function">
    <text evidence="9">Part of the Sec protein translocase complex. Interacts with the SecYEG preprotein conducting channel. SecDF uses the proton motive force (PMF) to complete protein translocation after the ATP-dependent function of SecA.</text>
</comment>